<sequence length="58" mass="6588">MKKVILFVFAIQMVLVPACTVFKKSCATCPSYPKKPKKPKNKKRISYSNPGKDILFII</sequence>
<dbReference type="RefSeq" id="WP_156140339.1">
    <property type="nucleotide sequence ID" value="NZ_BBLT01000002.1"/>
</dbReference>
<keyword evidence="3" id="KW-1185">Reference proteome</keyword>
<dbReference type="Proteomes" id="UP000030185">
    <property type="component" value="Unassembled WGS sequence"/>
</dbReference>
<feature type="chain" id="PRO_5001937284" description="Lipoprotein" evidence="1">
    <location>
        <begin position="19"/>
        <end position="58"/>
    </location>
</feature>
<gene>
    <name evidence="2" type="ORF">MYP_1088</name>
</gene>
<organism evidence="2 3">
    <name type="scientific">Sporocytophaga myxococcoides</name>
    <dbReference type="NCBI Taxonomy" id="153721"/>
    <lineage>
        <taxon>Bacteria</taxon>
        <taxon>Pseudomonadati</taxon>
        <taxon>Bacteroidota</taxon>
        <taxon>Cytophagia</taxon>
        <taxon>Cytophagales</taxon>
        <taxon>Cytophagaceae</taxon>
        <taxon>Sporocytophaga</taxon>
    </lineage>
</organism>
<reference evidence="2 3" key="1">
    <citation type="submission" date="2014-09" db="EMBL/GenBank/DDBJ databases">
        <title>Sporocytophaga myxococcoides PG-01 genome sequencing.</title>
        <authorList>
            <person name="Liu L."/>
            <person name="Gao P.J."/>
            <person name="Chen G.J."/>
            <person name="Wang L.S."/>
        </authorList>
    </citation>
    <scope>NUCLEOTIDE SEQUENCE [LARGE SCALE GENOMIC DNA]</scope>
    <source>
        <strain evidence="2 3">PG-01</strain>
    </source>
</reference>
<name>A0A098LAD6_9BACT</name>
<evidence type="ECO:0000313" key="2">
    <source>
        <dbReference type="EMBL" id="GAL83860.1"/>
    </source>
</evidence>
<proteinExistence type="predicted"/>
<feature type="signal peptide" evidence="1">
    <location>
        <begin position="1"/>
        <end position="18"/>
    </location>
</feature>
<accession>A0A098LAD6</accession>
<dbReference type="AlphaFoldDB" id="A0A098LAD6"/>
<evidence type="ECO:0000313" key="3">
    <source>
        <dbReference type="Proteomes" id="UP000030185"/>
    </source>
</evidence>
<comment type="caution">
    <text evidence="2">The sequence shown here is derived from an EMBL/GenBank/DDBJ whole genome shotgun (WGS) entry which is preliminary data.</text>
</comment>
<keyword evidence="1" id="KW-0732">Signal</keyword>
<evidence type="ECO:0000256" key="1">
    <source>
        <dbReference type="SAM" id="SignalP"/>
    </source>
</evidence>
<dbReference type="EMBL" id="BBLT01000002">
    <property type="protein sequence ID" value="GAL83860.1"/>
    <property type="molecule type" value="Genomic_DNA"/>
</dbReference>
<protein>
    <recommendedName>
        <fullName evidence="4">Lipoprotein</fullName>
    </recommendedName>
</protein>
<evidence type="ECO:0008006" key="4">
    <source>
        <dbReference type="Google" id="ProtNLM"/>
    </source>
</evidence>